<dbReference type="Pfam" id="PF13490">
    <property type="entry name" value="zf-HC2"/>
    <property type="match status" value="1"/>
</dbReference>
<keyword evidence="4" id="KW-1133">Transmembrane helix</keyword>
<dbReference type="Proteomes" id="UP000655044">
    <property type="component" value="Unassembled WGS sequence"/>
</dbReference>
<evidence type="ECO:0000313" key="6">
    <source>
        <dbReference type="EMBL" id="GIH88594.1"/>
    </source>
</evidence>
<proteinExistence type="predicted"/>
<keyword evidence="4" id="KW-0812">Transmembrane</keyword>
<evidence type="ECO:0000256" key="4">
    <source>
        <dbReference type="SAM" id="Phobius"/>
    </source>
</evidence>
<feature type="domain" description="Putative zinc-finger" evidence="5">
    <location>
        <begin position="5"/>
        <end position="39"/>
    </location>
</feature>
<dbReference type="Gene3D" id="1.10.10.1320">
    <property type="entry name" value="Anti-sigma factor, zinc-finger domain"/>
    <property type="match status" value="1"/>
</dbReference>
<dbReference type="RefSeq" id="WP_141703544.1">
    <property type="nucleotide sequence ID" value="NZ_BMQP01000030.1"/>
</dbReference>
<keyword evidence="4" id="KW-0472">Membrane</keyword>
<feature type="region of interest" description="Disordered" evidence="3">
    <location>
        <begin position="140"/>
        <end position="210"/>
    </location>
</feature>
<reference evidence="6" key="1">
    <citation type="submission" date="2021-01" db="EMBL/GenBank/DDBJ databases">
        <title>Whole genome shotgun sequence of Planobispora rosea NBRC 15558.</title>
        <authorList>
            <person name="Komaki H."/>
            <person name="Tamura T."/>
        </authorList>
    </citation>
    <scope>NUCLEOTIDE SEQUENCE</scope>
    <source>
        <strain evidence="6">NBRC 15558</strain>
    </source>
</reference>
<accession>A0A8J3WFV3</accession>
<dbReference type="EMBL" id="BOOI01000084">
    <property type="protein sequence ID" value="GIH88594.1"/>
    <property type="molecule type" value="Genomic_DNA"/>
</dbReference>
<evidence type="ECO:0000259" key="5">
    <source>
        <dbReference type="Pfam" id="PF13490"/>
    </source>
</evidence>
<dbReference type="AlphaFoldDB" id="A0A8J3WFV3"/>
<dbReference type="InterPro" id="IPR041916">
    <property type="entry name" value="Anti_sigma_zinc_sf"/>
</dbReference>
<evidence type="ECO:0000256" key="3">
    <source>
        <dbReference type="SAM" id="MobiDB-lite"/>
    </source>
</evidence>
<evidence type="ECO:0000256" key="2">
    <source>
        <dbReference type="ARBA" id="ARBA00023163"/>
    </source>
</evidence>
<evidence type="ECO:0000313" key="7">
    <source>
        <dbReference type="Proteomes" id="UP000655044"/>
    </source>
</evidence>
<keyword evidence="7" id="KW-1185">Reference proteome</keyword>
<sequence length="302" mass="30518">MSMTCDEARISLGVYVLGALDPEERALVDAHLEGCADCRAELAELNGVAGFLGRASEDDVAQVASPPRAVLDRLLSARVRRRRLARTVLSLAASAVVIGLGGAYWATTAGIGVEPATTAQSAPEAASDSAAGASLYAEDAPGADAKAAPSRAPESPASESPASESPASESPAPESPAPEDIASRKASPVPDVAMGDPGDPGELVAEGEDGTVRATVTARPDGKGTAVEVMISGVARGTRFRLDVVASDGSRQTAGNWIVNESAYNEAGGFPGSVTIPPGGIERFEFVTSGGRVLLKVPAGKG</sequence>
<keyword evidence="1" id="KW-0805">Transcription regulation</keyword>
<gene>
    <name evidence="6" type="ORF">Pro02_70020</name>
</gene>
<comment type="caution">
    <text evidence="6">The sequence shown here is derived from an EMBL/GenBank/DDBJ whole genome shotgun (WGS) entry which is preliminary data.</text>
</comment>
<feature type="compositionally biased region" description="Low complexity" evidence="3">
    <location>
        <begin position="140"/>
        <end position="172"/>
    </location>
</feature>
<evidence type="ECO:0000256" key="1">
    <source>
        <dbReference type="ARBA" id="ARBA00023015"/>
    </source>
</evidence>
<organism evidence="6 7">
    <name type="scientific">Planobispora rosea</name>
    <dbReference type="NCBI Taxonomy" id="35762"/>
    <lineage>
        <taxon>Bacteria</taxon>
        <taxon>Bacillati</taxon>
        <taxon>Actinomycetota</taxon>
        <taxon>Actinomycetes</taxon>
        <taxon>Streptosporangiales</taxon>
        <taxon>Streptosporangiaceae</taxon>
        <taxon>Planobispora</taxon>
    </lineage>
</organism>
<protein>
    <recommendedName>
        <fullName evidence="5">Putative zinc-finger domain-containing protein</fullName>
    </recommendedName>
</protein>
<keyword evidence="2" id="KW-0804">Transcription</keyword>
<dbReference type="InterPro" id="IPR027383">
    <property type="entry name" value="Znf_put"/>
</dbReference>
<feature type="transmembrane region" description="Helical" evidence="4">
    <location>
        <begin position="88"/>
        <end position="106"/>
    </location>
</feature>
<dbReference type="OrthoDB" id="5242431at2"/>
<name>A0A8J3WFV3_PLARO</name>